<comment type="caution">
    <text evidence="2">The sequence shown here is derived from an EMBL/GenBank/DDBJ whole genome shotgun (WGS) entry which is preliminary data.</text>
</comment>
<evidence type="ECO:0000313" key="3">
    <source>
        <dbReference type="Proteomes" id="UP000062788"/>
    </source>
</evidence>
<name>A0A103E8R3_9BURK</name>
<keyword evidence="3" id="KW-1185">Reference proteome</keyword>
<dbReference type="EMBL" id="LOWA01000007">
    <property type="protein sequence ID" value="KVE30151.1"/>
    <property type="molecule type" value="Genomic_DNA"/>
</dbReference>
<dbReference type="RefSeq" id="WP_059512477.1">
    <property type="nucleotide sequence ID" value="NZ_LOWA01000007.1"/>
</dbReference>
<organism evidence="2 3">
    <name type="scientific">Burkholderia singularis</name>
    <dbReference type="NCBI Taxonomy" id="1503053"/>
    <lineage>
        <taxon>Bacteria</taxon>
        <taxon>Pseudomonadati</taxon>
        <taxon>Pseudomonadota</taxon>
        <taxon>Betaproteobacteria</taxon>
        <taxon>Burkholderiales</taxon>
        <taxon>Burkholderiaceae</taxon>
        <taxon>Burkholderia</taxon>
        <taxon>pseudomallei group</taxon>
    </lineage>
</organism>
<sequence>MSASGSTYRVILSPEVRDKLDEIEARIVAAGAPQTAARYVDAIVEYCASLATFPERGVPRDDLLAGLRLTHYRKRAVIAYRVSEKTVSILGVYYGGQDYEAQFSDEPDDAH</sequence>
<dbReference type="InterPro" id="IPR035093">
    <property type="entry name" value="RelE/ParE_toxin_dom_sf"/>
</dbReference>
<gene>
    <name evidence="2" type="ORF">WS67_03370</name>
</gene>
<keyword evidence="1" id="KW-1277">Toxin-antitoxin system</keyword>
<dbReference type="Proteomes" id="UP000062788">
    <property type="component" value="Unassembled WGS sequence"/>
</dbReference>
<evidence type="ECO:0000256" key="1">
    <source>
        <dbReference type="ARBA" id="ARBA00022649"/>
    </source>
</evidence>
<accession>A0A103E8R3</accession>
<dbReference type="Pfam" id="PF05016">
    <property type="entry name" value="ParE_toxin"/>
    <property type="match status" value="1"/>
</dbReference>
<reference evidence="2 3" key="1">
    <citation type="submission" date="2015-11" db="EMBL/GenBank/DDBJ databases">
        <title>Expanding the genomic diversity of Burkholderia species for the development of highly accurate diagnostics.</title>
        <authorList>
            <person name="Sahl J."/>
            <person name="Keim P."/>
            <person name="Wagner D."/>
        </authorList>
    </citation>
    <scope>NUCLEOTIDE SEQUENCE [LARGE SCALE GENOMIC DNA]</scope>
    <source>
        <strain evidence="2 3">TSV85</strain>
    </source>
</reference>
<dbReference type="OrthoDB" id="9814952at2"/>
<dbReference type="InterPro" id="IPR007712">
    <property type="entry name" value="RelE/ParE_toxin"/>
</dbReference>
<protein>
    <submittedName>
        <fullName evidence="2">Plasmid stabilization protein</fullName>
    </submittedName>
</protein>
<dbReference type="AlphaFoldDB" id="A0A103E8R3"/>
<proteinExistence type="predicted"/>
<dbReference type="Gene3D" id="3.30.2310.20">
    <property type="entry name" value="RelE-like"/>
    <property type="match status" value="1"/>
</dbReference>
<evidence type="ECO:0000313" key="2">
    <source>
        <dbReference type="EMBL" id="KVE30151.1"/>
    </source>
</evidence>